<evidence type="ECO:0000256" key="2">
    <source>
        <dbReference type="SAM" id="Phobius"/>
    </source>
</evidence>
<feature type="region of interest" description="Disordered" evidence="1">
    <location>
        <begin position="366"/>
        <end position="391"/>
    </location>
</feature>
<evidence type="ECO:0000313" key="5">
    <source>
        <dbReference type="Proteomes" id="UP000054466"/>
    </source>
</evidence>
<keyword evidence="2" id="KW-1133">Transmembrane helix</keyword>
<feature type="signal peptide" evidence="3">
    <location>
        <begin position="1"/>
        <end position="16"/>
    </location>
</feature>
<sequence length="421" mass="46943">MLNLLLLAAMTATLLALPATGNFVLPVDNLEAIKLPFYYYDIHSQKMRFGLPFPNNPWGANGTEILQLDLKVGNCPRCFDVAWVGTTPVPYPKHFYHPYTLDSSGAMHVAGISIGDFPRGTTADDETGDLPFAITSVDHQPLDKPLAFSVTWNFQKPKQRLGRLVYQPEPQVIEFAEFDNVLDYLPPPPLEPNRTCPPLREMKLLEYEEKTQKAVFTLICEDCFRSAFNAPDSLIFSVQPQPQPKVGAFSFLLNNVSETIKVQGSNHRAYAPDALGVVHTLDLSLSYERFVVAEDYSELGSINGADLFILDFWILAIDGKRPSSERVTFQAKWDLLGQIDRRIPRWESLQLKVETTAIRFPFPKNRKGLGAPPGRAASRVSLMSPPQTTTQGSTSLPFSALLILVGFVAGLAIPRRPGRRR</sequence>
<dbReference type="AlphaFoldDB" id="A0A0D2C3L6"/>
<organism evidence="4 5">
    <name type="scientific">Cladophialophora immunda</name>
    <dbReference type="NCBI Taxonomy" id="569365"/>
    <lineage>
        <taxon>Eukaryota</taxon>
        <taxon>Fungi</taxon>
        <taxon>Dikarya</taxon>
        <taxon>Ascomycota</taxon>
        <taxon>Pezizomycotina</taxon>
        <taxon>Eurotiomycetes</taxon>
        <taxon>Chaetothyriomycetidae</taxon>
        <taxon>Chaetothyriales</taxon>
        <taxon>Herpotrichiellaceae</taxon>
        <taxon>Cladophialophora</taxon>
    </lineage>
</organism>
<keyword evidence="5" id="KW-1185">Reference proteome</keyword>
<reference evidence="4 5" key="1">
    <citation type="submission" date="2015-01" db="EMBL/GenBank/DDBJ databases">
        <title>The Genome Sequence of Cladophialophora immunda CBS83496.</title>
        <authorList>
            <consortium name="The Broad Institute Genomics Platform"/>
            <person name="Cuomo C."/>
            <person name="de Hoog S."/>
            <person name="Gorbushina A."/>
            <person name="Stielow B."/>
            <person name="Teixiera M."/>
            <person name="Abouelleil A."/>
            <person name="Chapman S.B."/>
            <person name="Priest M."/>
            <person name="Young S.K."/>
            <person name="Wortman J."/>
            <person name="Nusbaum C."/>
            <person name="Birren B."/>
        </authorList>
    </citation>
    <scope>NUCLEOTIDE SEQUENCE [LARGE SCALE GENOMIC DNA]</scope>
    <source>
        <strain evidence="4 5">CBS 83496</strain>
    </source>
</reference>
<dbReference type="GeneID" id="27348160"/>
<dbReference type="OrthoDB" id="4137577at2759"/>
<accession>A0A0D2C3L6</accession>
<dbReference type="EMBL" id="KN847044">
    <property type="protein sequence ID" value="KIW25823.1"/>
    <property type="molecule type" value="Genomic_DNA"/>
</dbReference>
<dbReference type="RefSeq" id="XP_016246039.1">
    <property type="nucleotide sequence ID" value="XM_016396183.1"/>
</dbReference>
<name>A0A0D2C3L6_9EURO</name>
<evidence type="ECO:0000313" key="4">
    <source>
        <dbReference type="EMBL" id="KIW25823.1"/>
    </source>
</evidence>
<keyword evidence="3" id="KW-0732">Signal</keyword>
<proteinExistence type="predicted"/>
<protein>
    <submittedName>
        <fullName evidence="4">Uncharacterized protein</fullName>
    </submittedName>
</protein>
<evidence type="ECO:0000256" key="1">
    <source>
        <dbReference type="SAM" id="MobiDB-lite"/>
    </source>
</evidence>
<keyword evidence="2" id="KW-0472">Membrane</keyword>
<evidence type="ECO:0000256" key="3">
    <source>
        <dbReference type="SAM" id="SignalP"/>
    </source>
</evidence>
<gene>
    <name evidence="4" type="ORF">PV07_08966</name>
</gene>
<feature type="transmembrane region" description="Helical" evidence="2">
    <location>
        <begin position="395"/>
        <end position="413"/>
    </location>
</feature>
<feature type="chain" id="PRO_5002250364" evidence="3">
    <location>
        <begin position="17"/>
        <end position="421"/>
    </location>
</feature>
<keyword evidence="2" id="KW-0812">Transmembrane</keyword>
<dbReference type="Proteomes" id="UP000054466">
    <property type="component" value="Unassembled WGS sequence"/>
</dbReference>
<dbReference type="HOGENOM" id="CLU_630111_0_0_1"/>
<dbReference type="VEuPathDB" id="FungiDB:PV07_08966"/>